<sequence length="229" mass="25945">MTRKTSLIILTRNEIAGLRNLISSIPTESVSECFAVDYQSHDGTVELFRKHHIRVVPQTKPGRGEAFRIAAREARGDYLIFFSPDGNEDPRDIPKLIQYLDQGYDMAIASRFMKGSKNEEDDQTIKLRAWANQGFTLLANIFFRGHLTDSINGYRALTRNAFKRLHVNAEGFAIEYQMSIRALKLRMKIAEFPTRESPRIGGASTAYAIPTGLKVLGIFLNELRMGNNF</sequence>
<evidence type="ECO:0000259" key="1">
    <source>
        <dbReference type="Pfam" id="PF00535"/>
    </source>
</evidence>
<dbReference type="Proteomes" id="UP000176186">
    <property type="component" value="Unassembled WGS sequence"/>
</dbReference>
<dbReference type="PANTHER" id="PTHR48090">
    <property type="entry name" value="UNDECAPRENYL-PHOSPHATE 4-DEOXY-4-FORMAMIDO-L-ARABINOSE TRANSFERASE-RELATED"/>
    <property type="match status" value="1"/>
</dbReference>
<dbReference type="InterPro" id="IPR050256">
    <property type="entry name" value="Glycosyltransferase_2"/>
</dbReference>
<dbReference type="PANTHER" id="PTHR48090:SF7">
    <property type="entry name" value="RFBJ PROTEIN"/>
    <property type="match status" value="1"/>
</dbReference>
<feature type="domain" description="Glycosyltransferase 2-like" evidence="1">
    <location>
        <begin position="6"/>
        <end position="164"/>
    </location>
</feature>
<dbReference type="EMBL" id="MFKE01000030">
    <property type="protein sequence ID" value="OGG34426.1"/>
    <property type="molecule type" value="Genomic_DNA"/>
</dbReference>
<evidence type="ECO:0000313" key="3">
    <source>
        <dbReference type="Proteomes" id="UP000176186"/>
    </source>
</evidence>
<comment type="caution">
    <text evidence="2">The sequence shown here is derived from an EMBL/GenBank/DDBJ whole genome shotgun (WGS) entry which is preliminary data.</text>
</comment>
<dbReference type="InterPro" id="IPR001173">
    <property type="entry name" value="Glyco_trans_2-like"/>
</dbReference>
<dbReference type="SUPFAM" id="SSF53448">
    <property type="entry name" value="Nucleotide-diphospho-sugar transferases"/>
    <property type="match status" value="1"/>
</dbReference>
<organism evidence="2 3">
    <name type="scientific">Candidatus Gottesmanbacteria bacterium RIFOXYB1_FULL_47_11</name>
    <dbReference type="NCBI Taxonomy" id="1798401"/>
    <lineage>
        <taxon>Bacteria</taxon>
        <taxon>Candidatus Gottesmaniibacteriota</taxon>
    </lineage>
</organism>
<reference evidence="2 3" key="1">
    <citation type="journal article" date="2016" name="Nat. Commun.">
        <title>Thousands of microbial genomes shed light on interconnected biogeochemical processes in an aquifer system.</title>
        <authorList>
            <person name="Anantharaman K."/>
            <person name="Brown C.T."/>
            <person name="Hug L.A."/>
            <person name="Sharon I."/>
            <person name="Castelle C.J."/>
            <person name="Probst A.J."/>
            <person name="Thomas B.C."/>
            <person name="Singh A."/>
            <person name="Wilkins M.J."/>
            <person name="Karaoz U."/>
            <person name="Brodie E.L."/>
            <person name="Williams K.H."/>
            <person name="Hubbard S.S."/>
            <person name="Banfield J.F."/>
        </authorList>
    </citation>
    <scope>NUCLEOTIDE SEQUENCE [LARGE SCALE GENOMIC DNA]</scope>
</reference>
<dbReference type="Pfam" id="PF00535">
    <property type="entry name" value="Glycos_transf_2"/>
    <property type="match status" value="1"/>
</dbReference>
<protein>
    <recommendedName>
        <fullName evidence="1">Glycosyltransferase 2-like domain-containing protein</fullName>
    </recommendedName>
</protein>
<dbReference type="Gene3D" id="3.90.550.10">
    <property type="entry name" value="Spore Coat Polysaccharide Biosynthesis Protein SpsA, Chain A"/>
    <property type="match status" value="1"/>
</dbReference>
<dbReference type="CDD" id="cd04179">
    <property type="entry name" value="DPM_DPG-synthase_like"/>
    <property type="match status" value="1"/>
</dbReference>
<dbReference type="AlphaFoldDB" id="A0A1F6BBV3"/>
<accession>A0A1F6BBV3</accession>
<name>A0A1F6BBV3_9BACT</name>
<dbReference type="STRING" id="1798401.A2363_00565"/>
<dbReference type="InterPro" id="IPR029044">
    <property type="entry name" value="Nucleotide-diphossugar_trans"/>
</dbReference>
<gene>
    <name evidence="2" type="ORF">A2363_00565</name>
</gene>
<proteinExistence type="predicted"/>
<evidence type="ECO:0000313" key="2">
    <source>
        <dbReference type="EMBL" id="OGG34426.1"/>
    </source>
</evidence>